<dbReference type="EMBL" id="DS995709">
    <property type="protein sequence ID" value="EEQ35830.1"/>
    <property type="molecule type" value="Genomic_DNA"/>
</dbReference>
<dbReference type="OMA" id="PIPGGPW"/>
<protein>
    <submittedName>
        <fullName evidence="2">Uncharacterized protein</fullName>
    </submittedName>
</protein>
<gene>
    <name evidence="2" type="ORF">MCYG_08649</name>
</gene>
<dbReference type="Proteomes" id="UP000002035">
    <property type="component" value="Unassembled WGS sequence"/>
</dbReference>
<dbReference type="OrthoDB" id="4172536at2759"/>
<dbReference type="HOGENOM" id="CLU_089420_0_0_1"/>
<name>C5G127_ARTOC</name>
<accession>C5G127</accession>
<dbReference type="RefSeq" id="XP_002842818.1">
    <property type="nucleotide sequence ID" value="XM_002842772.1"/>
</dbReference>
<dbReference type="VEuPathDB" id="FungiDB:MCYG_08649"/>
<proteinExistence type="predicted"/>
<feature type="region of interest" description="Disordered" evidence="1">
    <location>
        <begin position="116"/>
        <end position="159"/>
    </location>
</feature>
<evidence type="ECO:0000313" key="3">
    <source>
        <dbReference type="Proteomes" id="UP000002035"/>
    </source>
</evidence>
<evidence type="ECO:0000256" key="1">
    <source>
        <dbReference type="SAM" id="MobiDB-lite"/>
    </source>
</evidence>
<dbReference type="GeneID" id="9224033"/>
<organism evidence="2 3">
    <name type="scientific">Arthroderma otae (strain ATCC MYA-4605 / CBS 113480)</name>
    <name type="common">Microsporum canis</name>
    <dbReference type="NCBI Taxonomy" id="554155"/>
    <lineage>
        <taxon>Eukaryota</taxon>
        <taxon>Fungi</taxon>
        <taxon>Dikarya</taxon>
        <taxon>Ascomycota</taxon>
        <taxon>Pezizomycotina</taxon>
        <taxon>Eurotiomycetes</taxon>
        <taxon>Eurotiomycetidae</taxon>
        <taxon>Onygenales</taxon>
        <taxon>Arthrodermataceae</taxon>
        <taxon>Microsporum</taxon>
    </lineage>
</organism>
<dbReference type="AlphaFoldDB" id="C5G127"/>
<dbReference type="eggNOG" id="ENOG502RPZH">
    <property type="taxonomic scope" value="Eukaryota"/>
</dbReference>
<sequence length="183" mass="19737">MTIITTSVGSFAIALLAFGRIVLGGPIPIDIRGDVIISIPSGSHTHTGSDPFTGSGALEMNKVSARVDNGGRIPPQWHLHNVPPPFTKHRNTVEARSTAFTETIKKIRAYIGANPTLEHTQSTAAKSAKPPAKRSEKDKVGHPVPTQSAVDHITPIPGGPWKYREPAKTKYPAKHRNPVPVIW</sequence>
<reference evidence="3" key="1">
    <citation type="journal article" date="2012" name="MBio">
        <title>Comparative genome analysis of Trichophyton rubrum and related dermatophytes reveals candidate genes involved in infection.</title>
        <authorList>
            <person name="Martinez D.A."/>
            <person name="Oliver B.G."/>
            <person name="Graeser Y."/>
            <person name="Goldberg J.M."/>
            <person name="Li W."/>
            <person name="Martinez-Rossi N.M."/>
            <person name="Monod M."/>
            <person name="Shelest E."/>
            <person name="Barton R.C."/>
            <person name="Birch E."/>
            <person name="Brakhage A.A."/>
            <person name="Chen Z."/>
            <person name="Gurr S.J."/>
            <person name="Heiman D."/>
            <person name="Heitman J."/>
            <person name="Kosti I."/>
            <person name="Rossi A."/>
            <person name="Saif S."/>
            <person name="Samalova M."/>
            <person name="Saunders C.W."/>
            <person name="Shea T."/>
            <person name="Summerbell R.C."/>
            <person name="Xu J."/>
            <person name="Young S."/>
            <person name="Zeng Q."/>
            <person name="Birren B.W."/>
            <person name="Cuomo C.A."/>
            <person name="White T.C."/>
        </authorList>
    </citation>
    <scope>NUCLEOTIDE SEQUENCE [LARGE SCALE GENOMIC DNA]</scope>
    <source>
        <strain evidence="3">ATCC MYA-4605 / CBS 113480</strain>
    </source>
</reference>
<keyword evidence="3" id="KW-1185">Reference proteome</keyword>
<evidence type="ECO:0000313" key="2">
    <source>
        <dbReference type="EMBL" id="EEQ35830.1"/>
    </source>
</evidence>